<sequence length="258" mass="28269">MRQQSKIAVEVRDVVIGGEKPLVCLPLVAKNSDDLLGEAELLKPLHPDLLEWRVDGFAGVGNIDACLDVQARLRRVIGDIPLIYTCRIDCEGGMAKLDQDKRRDLIEAAISAGTVDLVDIELCNDRDFIASVRSKAREFGVKLILSYHNFDETPGENFIVEKLEAQCRSGADIAKLAVMPKSYSDVLTLLNATNRARNTTVDVPIITMSMGFMGQITRLAGGLFGSDVTFAIGKDASAPGQIAIERLRDAMDIFYKQV</sequence>
<dbReference type="Pfam" id="PF01487">
    <property type="entry name" value="DHquinase_I"/>
    <property type="match status" value="1"/>
</dbReference>
<dbReference type="GO" id="GO:0008652">
    <property type="term" value="P:amino acid biosynthetic process"/>
    <property type="evidence" value="ECO:0007669"/>
    <property type="project" value="UniProtKB-KW"/>
</dbReference>
<feature type="active site" description="Proton donor/acceptor" evidence="4">
    <location>
        <position position="148"/>
    </location>
</feature>
<dbReference type="EMBL" id="FNJI01000020">
    <property type="protein sequence ID" value="SDP44610.1"/>
    <property type="molecule type" value="Genomic_DNA"/>
</dbReference>
<gene>
    <name evidence="4" type="primary">aroD</name>
    <name evidence="5" type="ORF">SAMN05660330_02800</name>
</gene>
<dbReference type="SUPFAM" id="SSF51569">
    <property type="entry name" value="Aldolase"/>
    <property type="match status" value="1"/>
</dbReference>
<feature type="binding site" evidence="4">
    <location>
        <position position="237"/>
    </location>
    <ligand>
        <name>3-dehydroquinate</name>
        <dbReference type="ChEBI" id="CHEBI:32364"/>
    </ligand>
</feature>
<comment type="subunit">
    <text evidence="4">Homodimer.</text>
</comment>
<organism evidence="5 6">
    <name type="scientific">Desulforhopalus singaporensis</name>
    <dbReference type="NCBI Taxonomy" id="91360"/>
    <lineage>
        <taxon>Bacteria</taxon>
        <taxon>Pseudomonadati</taxon>
        <taxon>Thermodesulfobacteriota</taxon>
        <taxon>Desulfobulbia</taxon>
        <taxon>Desulfobulbales</taxon>
        <taxon>Desulfocapsaceae</taxon>
        <taxon>Desulforhopalus</taxon>
    </lineage>
</organism>
<dbReference type="NCBIfam" id="TIGR01093">
    <property type="entry name" value="aroD"/>
    <property type="match status" value="1"/>
</dbReference>
<keyword evidence="4" id="KW-0057">Aromatic amino acid biosynthesis</keyword>
<dbReference type="Proteomes" id="UP000199073">
    <property type="component" value="Unassembled WGS sequence"/>
</dbReference>
<comment type="function">
    <text evidence="4">Involved in the third step of the chorismate pathway, which leads to the biosynthesis of aromatic amino acids. Catalyzes the cis-dehydration of 3-dehydroquinate (DHQ) and introduces the first double bond of the aromatic ring to yield 3-dehydroshikimate.</text>
</comment>
<dbReference type="STRING" id="91360.SAMN05660330_02800"/>
<proteinExistence type="inferred from homology"/>
<dbReference type="OrthoDB" id="9813659at2"/>
<dbReference type="PANTHER" id="PTHR43699">
    <property type="entry name" value="3-DEHYDROQUINATE DEHYDRATASE"/>
    <property type="match status" value="1"/>
</dbReference>
<feature type="active site" description="Schiff-base intermediate with substrate" evidence="4">
    <location>
        <position position="175"/>
    </location>
</feature>
<dbReference type="HAMAP" id="MF_00214">
    <property type="entry name" value="AroD"/>
    <property type="match status" value="1"/>
</dbReference>
<name>A0A1H0SSA9_9BACT</name>
<feature type="binding site" evidence="4">
    <location>
        <position position="87"/>
    </location>
    <ligand>
        <name>3-dehydroquinate</name>
        <dbReference type="ChEBI" id="CHEBI:32364"/>
    </ligand>
</feature>
<dbReference type="GO" id="GO:0003855">
    <property type="term" value="F:3-dehydroquinate dehydratase activity"/>
    <property type="evidence" value="ECO:0007669"/>
    <property type="project" value="UniProtKB-UniRule"/>
</dbReference>
<dbReference type="CDD" id="cd00502">
    <property type="entry name" value="DHQase_I"/>
    <property type="match status" value="1"/>
</dbReference>
<comment type="caution">
    <text evidence="4">Lacks conserved residue(s) required for the propagation of feature annotation.</text>
</comment>
<protein>
    <recommendedName>
        <fullName evidence="4">3-dehydroquinate dehydratase</fullName>
        <shortName evidence="4">3-dehydroquinase</shortName>
        <ecNumber evidence="4">4.2.1.10</ecNumber>
    </recommendedName>
    <alternativeName>
        <fullName evidence="4">Type I DHQase</fullName>
    </alternativeName>
    <alternativeName>
        <fullName evidence="4">Type I dehydroquinase</fullName>
        <shortName evidence="4">DHQ1</shortName>
    </alternativeName>
</protein>
<dbReference type="InterPro" id="IPR013785">
    <property type="entry name" value="Aldolase_TIM"/>
</dbReference>
<dbReference type="Gene3D" id="3.20.20.70">
    <property type="entry name" value="Aldolase class I"/>
    <property type="match status" value="1"/>
</dbReference>
<dbReference type="GO" id="GO:0009073">
    <property type="term" value="P:aromatic amino acid family biosynthetic process"/>
    <property type="evidence" value="ECO:0007669"/>
    <property type="project" value="UniProtKB-KW"/>
</dbReference>
<comment type="pathway">
    <text evidence="4">Metabolic intermediate biosynthesis; chorismate biosynthesis; chorismate from D-erythrose 4-phosphate and phosphoenolpyruvate: step 3/7.</text>
</comment>
<dbReference type="InterPro" id="IPR050146">
    <property type="entry name" value="Type-I_3-dehydroquinase"/>
</dbReference>
<dbReference type="EC" id="4.2.1.10" evidence="4"/>
<feature type="binding site" evidence="4">
    <location>
        <begin position="51"/>
        <end position="53"/>
    </location>
    <ligand>
        <name>3-dehydroquinate</name>
        <dbReference type="ChEBI" id="CHEBI:32364"/>
    </ligand>
</feature>
<dbReference type="AlphaFoldDB" id="A0A1H0SSA9"/>
<dbReference type="RefSeq" id="WP_092223872.1">
    <property type="nucleotide sequence ID" value="NZ_FNJI01000020.1"/>
</dbReference>
<feature type="binding site" evidence="4">
    <location>
        <position position="241"/>
    </location>
    <ligand>
        <name>3-dehydroquinate</name>
        <dbReference type="ChEBI" id="CHEBI:32364"/>
    </ligand>
</feature>
<evidence type="ECO:0000256" key="3">
    <source>
        <dbReference type="ARBA" id="ARBA00023270"/>
    </source>
</evidence>
<keyword evidence="3 4" id="KW-0704">Schiff base</keyword>
<dbReference type="InterPro" id="IPR001381">
    <property type="entry name" value="DHquinase_I"/>
</dbReference>
<keyword evidence="6" id="KW-1185">Reference proteome</keyword>
<feature type="binding site" evidence="4">
    <location>
        <position position="218"/>
    </location>
    <ligand>
        <name>3-dehydroquinate</name>
        <dbReference type="ChEBI" id="CHEBI:32364"/>
    </ligand>
</feature>
<evidence type="ECO:0000256" key="2">
    <source>
        <dbReference type="ARBA" id="ARBA00023239"/>
    </source>
</evidence>
<dbReference type="InterPro" id="IPR018508">
    <property type="entry name" value="3-dehydroquinate_DH_AS"/>
</dbReference>
<accession>A0A1H0SSA9</accession>
<dbReference type="PROSITE" id="PS01028">
    <property type="entry name" value="DEHYDROQUINASE_I"/>
    <property type="match status" value="1"/>
</dbReference>
<dbReference type="GO" id="GO:0046279">
    <property type="term" value="P:3,4-dihydroxybenzoate biosynthetic process"/>
    <property type="evidence" value="ECO:0007669"/>
    <property type="project" value="TreeGrafter"/>
</dbReference>
<dbReference type="PANTHER" id="PTHR43699:SF1">
    <property type="entry name" value="3-DEHYDROQUINATE DEHYDRATASE"/>
    <property type="match status" value="1"/>
</dbReference>
<dbReference type="UniPathway" id="UPA00053">
    <property type="reaction ID" value="UER00086"/>
</dbReference>
<keyword evidence="2 4" id="KW-0456">Lyase</keyword>
<reference evidence="5 6" key="1">
    <citation type="submission" date="2016-10" db="EMBL/GenBank/DDBJ databases">
        <authorList>
            <person name="de Groot N.N."/>
        </authorList>
    </citation>
    <scope>NUCLEOTIDE SEQUENCE [LARGE SCALE GENOMIC DNA]</scope>
    <source>
        <strain evidence="5 6">DSM 12130</strain>
    </source>
</reference>
<evidence type="ECO:0000313" key="6">
    <source>
        <dbReference type="Proteomes" id="UP000199073"/>
    </source>
</evidence>
<comment type="catalytic activity">
    <reaction evidence="1 4">
        <text>3-dehydroquinate = 3-dehydroshikimate + H2O</text>
        <dbReference type="Rhea" id="RHEA:21096"/>
        <dbReference type="ChEBI" id="CHEBI:15377"/>
        <dbReference type="ChEBI" id="CHEBI:16630"/>
        <dbReference type="ChEBI" id="CHEBI:32364"/>
        <dbReference type="EC" id="4.2.1.10"/>
    </reaction>
</comment>
<keyword evidence="4" id="KW-0028">Amino-acid biosynthesis</keyword>
<comment type="similarity">
    <text evidence="4">Belongs to the type-I 3-dehydroquinase family.</text>
</comment>
<dbReference type="GO" id="GO:0009423">
    <property type="term" value="P:chorismate biosynthetic process"/>
    <property type="evidence" value="ECO:0007669"/>
    <property type="project" value="UniProtKB-UniRule"/>
</dbReference>
<evidence type="ECO:0000256" key="4">
    <source>
        <dbReference type="HAMAP-Rule" id="MF_00214"/>
    </source>
</evidence>
<evidence type="ECO:0000313" key="5">
    <source>
        <dbReference type="EMBL" id="SDP44610.1"/>
    </source>
</evidence>
<dbReference type="FunFam" id="3.20.20.70:FF:000047">
    <property type="entry name" value="3-dehydroquinate dehydratase"/>
    <property type="match status" value="1"/>
</dbReference>
<evidence type="ECO:0000256" key="1">
    <source>
        <dbReference type="ARBA" id="ARBA00001864"/>
    </source>
</evidence>